<evidence type="ECO:0000313" key="3">
    <source>
        <dbReference type="Proteomes" id="UP000195569"/>
    </source>
</evidence>
<dbReference type="AlphaFoldDB" id="A0A1N7SXQ5"/>
<gene>
    <name evidence="2" type="ORF">BN2476_2040015</name>
</gene>
<keyword evidence="1" id="KW-0472">Membrane</keyword>
<dbReference type="Proteomes" id="UP000195569">
    <property type="component" value="Unassembled WGS sequence"/>
</dbReference>
<keyword evidence="1" id="KW-0812">Transmembrane</keyword>
<proteinExistence type="predicted"/>
<name>A0A1N7SXQ5_9BURK</name>
<evidence type="ECO:0000313" key="2">
    <source>
        <dbReference type="EMBL" id="SIT52150.1"/>
    </source>
</evidence>
<feature type="transmembrane region" description="Helical" evidence="1">
    <location>
        <begin position="12"/>
        <end position="28"/>
    </location>
</feature>
<protein>
    <submittedName>
        <fullName evidence="2">Uncharacterized protein</fullName>
    </submittedName>
</protein>
<sequence>MNAERRRCLKGASLYVVGGLAVSLSILIDNKDIYTMTFV</sequence>
<evidence type="ECO:0000256" key="1">
    <source>
        <dbReference type="SAM" id="Phobius"/>
    </source>
</evidence>
<organism evidence="2 3">
    <name type="scientific">Paraburkholderia piptadeniae</name>
    <dbReference type="NCBI Taxonomy" id="1701573"/>
    <lineage>
        <taxon>Bacteria</taxon>
        <taxon>Pseudomonadati</taxon>
        <taxon>Pseudomonadota</taxon>
        <taxon>Betaproteobacteria</taxon>
        <taxon>Burkholderiales</taxon>
        <taxon>Burkholderiaceae</taxon>
        <taxon>Paraburkholderia</taxon>
    </lineage>
</organism>
<dbReference type="EMBL" id="CYGY02000204">
    <property type="protein sequence ID" value="SIT52150.1"/>
    <property type="molecule type" value="Genomic_DNA"/>
</dbReference>
<keyword evidence="1" id="KW-1133">Transmembrane helix</keyword>
<reference evidence="2" key="1">
    <citation type="submission" date="2016-12" db="EMBL/GenBank/DDBJ databases">
        <authorList>
            <person name="Moulin L."/>
        </authorList>
    </citation>
    <scope>NUCLEOTIDE SEQUENCE [LARGE SCALE GENOMIC DNA]</scope>
    <source>
        <strain evidence="2">STM 7183</strain>
    </source>
</reference>
<comment type="caution">
    <text evidence="2">The sequence shown here is derived from an EMBL/GenBank/DDBJ whole genome shotgun (WGS) entry which is preliminary data.</text>
</comment>
<accession>A0A1N7SXQ5</accession>
<keyword evidence="3" id="KW-1185">Reference proteome</keyword>